<protein>
    <submittedName>
        <fullName evidence="1">Uncharacterized protein</fullName>
    </submittedName>
</protein>
<dbReference type="PaxDb" id="349741-Amuc_0412"/>
<reference evidence="2" key="1">
    <citation type="journal article" date="2011" name="PLoS ONE">
        <title>The genome of Akkermansia muciniphila, a dedicated intestinal mucin degrader, and its use in exploring intestinal metagenomes.</title>
        <authorList>
            <person name="van Passel M.W."/>
            <person name="Kant R."/>
            <person name="Zoetendal E.G."/>
            <person name="Plugge C.M."/>
            <person name="Derrien M."/>
            <person name="Malfatti S.A."/>
            <person name="Chain P.S."/>
            <person name="Woyke T."/>
            <person name="Palva A."/>
            <person name="de Vos W.M."/>
            <person name="Smidt H."/>
        </authorList>
    </citation>
    <scope>NUCLEOTIDE SEQUENCE [LARGE SCALE GENOMIC DNA]</scope>
    <source>
        <strain evidence="2">ATCC BAA-835 / DSM 22959 / JCM 33894 / BCRC 81048 / CCUG 64013 / CIP 107961 / Muc</strain>
    </source>
</reference>
<dbReference type="Proteomes" id="UP000001031">
    <property type="component" value="Chromosome"/>
</dbReference>
<evidence type="ECO:0000313" key="2">
    <source>
        <dbReference type="Proteomes" id="UP000001031"/>
    </source>
</evidence>
<organism evidence="1 2">
    <name type="scientific">Akkermansia muciniphila (strain ATCC BAA-835 / DSM 22959 / JCM 33894 / BCRC 81048 / CCUG 64013 / CIP 107961 / Muc)</name>
    <dbReference type="NCBI Taxonomy" id="349741"/>
    <lineage>
        <taxon>Bacteria</taxon>
        <taxon>Pseudomonadati</taxon>
        <taxon>Verrucomicrobiota</taxon>
        <taxon>Verrucomicrobiia</taxon>
        <taxon>Verrucomicrobiales</taxon>
        <taxon>Akkermansiaceae</taxon>
        <taxon>Akkermansia</taxon>
    </lineage>
</organism>
<dbReference type="EMBL" id="CP001071">
    <property type="protein sequence ID" value="ACD04250.1"/>
    <property type="molecule type" value="Genomic_DNA"/>
</dbReference>
<dbReference type="STRING" id="349741.Amuc_0412"/>
<name>B2UND8_AKKM8</name>
<evidence type="ECO:0000313" key="1">
    <source>
        <dbReference type="EMBL" id="ACD04250.1"/>
    </source>
</evidence>
<proteinExistence type="predicted"/>
<gene>
    <name evidence="1" type="ordered locus">Amuc_0412</name>
</gene>
<accession>B2UND8</accession>
<sequence length="43" mass="4553">MPERLEKGERAVRITYQGGDGSSFEKAVVIVGAKSSMDGVPAE</sequence>
<dbReference type="HOGENOM" id="CLU_3228641_0_0_0"/>
<dbReference type="KEGG" id="amu:Amuc_0412"/>
<dbReference type="RefSeq" id="WP_012419465.1">
    <property type="nucleotide sequence ID" value="NC_010655.1"/>
</dbReference>
<dbReference type="AlphaFoldDB" id="B2UND8"/>
<keyword evidence="2" id="KW-1185">Reference proteome</keyword>